<accession>A0A179D5V7</accession>
<keyword evidence="6" id="KW-1185">Reference proteome</keyword>
<evidence type="ECO:0000256" key="2">
    <source>
        <dbReference type="ARBA" id="ARBA00022764"/>
    </source>
</evidence>
<reference evidence="5 6" key="1">
    <citation type="submission" date="2016-04" db="EMBL/GenBank/DDBJ databases">
        <title>Genome analysis of Thermosulfurimonas dismutans, the first thermophilic sulfur-disproportionating bacterium of the phylum Thermodesulfobacteria.</title>
        <authorList>
            <person name="Mardanov A.V."/>
            <person name="Beletsky A.V."/>
            <person name="Kadnikov V.V."/>
            <person name="Slobodkin A.I."/>
            <person name="Ravin N.V."/>
        </authorList>
    </citation>
    <scope>NUCLEOTIDE SEQUENCE [LARGE SCALE GENOMIC DNA]</scope>
    <source>
        <strain evidence="5 6">S95</strain>
    </source>
</reference>
<evidence type="ECO:0000256" key="3">
    <source>
        <dbReference type="ARBA" id="ARBA00023002"/>
    </source>
</evidence>
<comment type="caution">
    <text evidence="5">The sequence shown here is derived from an EMBL/GenBank/DDBJ whole genome shotgun (WGS) entry which is preliminary data.</text>
</comment>
<evidence type="ECO:0000259" key="4">
    <source>
        <dbReference type="Pfam" id="PF01058"/>
    </source>
</evidence>
<dbReference type="AlphaFoldDB" id="A0A179D5V7"/>
<name>A0A179D5V7_9BACT</name>
<evidence type="ECO:0000313" key="6">
    <source>
        <dbReference type="Proteomes" id="UP000078390"/>
    </source>
</evidence>
<gene>
    <name evidence="5" type="ORF">TDIS_0914</name>
</gene>
<protein>
    <submittedName>
        <fullName evidence="5">Methyl-viologen-reducing hydrogenase, gamma subunit</fullName>
    </submittedName>
</protein>
<dbReference type="OrthoDB" id="9787729at2"/>
<dbReference type="InterPro" id="IPR051349">
    <property type="entry name" value="Hydrogenase_assoc-protein"/>
</dbReference>
<keyword evidence="3" id="KW-0560">Oxidoreductase</keyword>
<organism evidence="5 6">
    <name type="scientific">Thermosulfurimonas dismutans</name>
    <dbReference type="NCBI Taxonomy" id="999894"/>
    <lineage>
        <taxon>Bacteria</taxon>
        <taxon>Pseudomonadati</taxon>
        <taxon>Thermodesulfobacteriota</taxon>
        <taxon>Thermodesulfobacteria</taxon>
        <taxon>Thermodesulfobacteriales</taxon>
        <taxon>Thermodesulfobacteriaceae</taxon>
        <taxon>Thermosulfurimonas</taxon>
    </lineage>
</organism>
<dbReference type="PANTHER" id="PTHR42845:SF1">
    <property type="entry name" value="HYDROGENASE SMALL SUBUNIT"/>
    <property type="match status" value="1"/>
</dbReference>
<evidence type="ECO:0000313" key="5">
    <source>
        <dbReference type="EMBL" id="OAQ20988.1"/>
    </source>
</evidence>
<dbReference type="PANTHER" id="PTHR42845">
    <property type="entry name" value="COENZYME F420-REDUCING HYDROGENASE, GAMMA SUBUNIT"/>
    <property type="match status" value="1"/>
</dbReference>
<dbReference type="STRING" id="999894.TDIS_0914"/>
<dbReference type="SUPFAM" id="SSF56770">
    <property type="entry name" value="HydA/Nqo6-like"/>
    <property type="match status" value="1"/>
</dbReference>
<evidence type="ECO:0000256" key="1">
    <source>
        <dbReference type="ARBA" id="ARBA00004418"/>
    </source>
</evidence>
<dbReference type="EMBL" id="LWLG01000004">
    <property type="protein sequence ID" value="OAQ20988.1"/>
    <property type="molecule type" value="Genomic_DNA"/>
</dbReference>
<feature type="domain" description="NADH:ubiquinone oxidoreductase-like 20kDa subunit" evidence="4">
    <location>
        <begin position="11"/>
        <end position="129"/>
    </location>
</feature>
<keyword evidence="2" id="KW-0574">Periplasm</keyword>
<dbReference type="GO" id="GO:0042597">
    <property type="term" value="C:periplasmic space"/>
    <property type="evidence" value="ECO:0007669"/>
    <property type="project" value="UniProtKB-SubCell"/>
</dbReference>
<dbReference type="InterPro" id="IPR006137">
    <property type="entry name" value="NADH_UbQ_OxRdtase-like_20kDa"/>
</dbReference>
<dbReference type="Proteomes" id="UP000078390">
    <property type="component" value="Unassembled WGS sequence"/>
</dbReference>
<dbReference type="Pfam" id="PF01058">
    <property type="entry name" value="Oxidored_q6"/>
    <property type="match status" value="1"/>
</dbReference>
<dbReference type="InterPro" id="IPR037024">
    <property type="entry name" value="NiFe_Hase_small_N_sf"/>
</dbReference>
<sequence length="269" mass="29595">MKVALYNTLSCTGCDPMFFLEKLTFIFSETEIVFWPHVSETRFENLKKQPADSIDIGILSGGIKTVEQEKIAQIFREKSRLLIAIGTCALWGGLPGLNWLYGEGPKPVTQIVACDLLVPGCPPEIETIQIAFDKALRGNFNKGEIAGAKEVPVCEECPRERRPFRLRTLKRFHEIHPHDSTCYFELGMVCAGIITRAGCKAACLKAGYPCFGCYGPLTALEAPGEKLLSALVSSLIPAKAALALEQLVDPVGTFYRFTLAQNPLVRKKG</sequence>
<comment type="subcellular location">
    <subcellularLocation>
        <location evidence="1">Periplasm</location>
    </subcellularLocation>
</comment>
<proteinExistence type="predicted"/>
<dbReference type="GO" id="GO:0016491">
    <property type="term" value="F:oxidoreductase activity"/>
    <property type="evidence" value="ECO:0007669"/>
    <property type="project" value="UniProtKB-KW"/>
</dbReference>
<dbReference type="Gene3D" id="3.40.50.700">
    <property type="entry name" value="NADH:ubiquinone oxidoreductase-like, 20kDa subunit"/>
    <property type="match status" value="1"/>
</dbReference>
<dbReference type="GO" id="GO:0051536">
    <property type="term" value="F:iron-sulfur cluster binding"/>
    <property type="evidence" value="ECO:0007669"/>
    <property type="project" value="InterPro"/>
</dbReference>
<dbReference type="RefSeq" id="WP_068669771.1">
    <property type="nucleotide sequence ID" value="NZ_LWLG01000004.1"/>
</dbReference>